<keyword evidence="1 8" id="KW-0963">Cytoplasm</keyword>
<feature type="binding site" evidence="8">
    <location>
        <position position="71"/>
    </location>
    <ligand>
        <name>GTP</name>
        <dbReference type="ChEBI" id="CHEBI:37565"/>
    </ligand>
</feature>
<dbReference type="GO" id="GO:0046872">
    <property type="term" value="F:metal ion binding"/>
    <property type="evidence" value="ECO:0007669"/>
    <property type="project" value="UniProtKB-KW"/>
</dbReference>
<evidence type="ECO:0000256" key="7">
    <source>
        <dbReference type="ARBA" id="ARBA00023150"/>
    </source>
</evidence>
<dbReference type="GO" id="GO:0006777">
    <property type="term" value="P:Mo-molybdopterin cofactor biosynthetic process"/>
    <property type="evidence" value="ECO:0007669"/>
    <property type="project" value="UniProtKB-KW"/>
</dbReference>
<sequence>MKRSSVLLAGGLGTRLQGREKALLPFKGTTFIENTLQVLETVCDEVIISFRDEAQRKYFGSYARGRDTVLDRMQNTGPLAGMLEGFRAARGEYVLVTACDMPYISADIIELMFRMAEGHDAVVPVSASGTREPLHAVYRRVPMLHAIAASLQEGDRFAMSPVLKLDDVLYPGAEALCHGGKELMCFANINTPEDLEKLEGD</sequence>
<keyword evidence="4 8" id="KW-0547">Nucleotide-binding</keyword>
<feature type="binding site" evidence="8">
    <location>
        <begin position="8"/>
        <end position="10"/>
    </location>
    <ligand>
        <name>GTP</name>
        <dbReference type="ChEBI" id="CHEBI:37565"/>
    </ligand>
</feature>
<reference evidence="10 11" key="1">
    <citation type="journal article" date="2011" name="Appl. Environ. Microbiol.">
        <title>Methanogenic archaea isolated from Taiwan's Chelungpu fault.</title>
        <authorList>
            <person name="Wu S.Y."/>
            <person name="Lai M.C."/>
        </authorList>
    </citation>
    <scope>NUCLEOTIDE SEQUENCE [LARGE SCALE GENOMIC DNA]</scope>
    <source>
        <strain evidence="10 11">St545Mb</strain>
    </source>
</reference>
<organism evidence="10 11">
    <name type="scientific">Methanolobus chelungpuianus</name>
    <dbReference type="NCBI Taxonomy" id="502115"/>
    <lineage>
        <taxon>Archaea</taxon>
        <taxon>Methanobacteriati</taxon>
        <taxon>Methanobacteriota</taxon>
        <taxon>Stenosarchaea group</taxon>
        <taxon>Methanomicrobia</taxon>
        <taxon>Methanosarcinales</taxon>
        <taxon>Methanosarcinaceae</taxon>
        <taxon>Methanolobus</taxon>
    </lineage>
</organism>
<dbReference type="HAMAP" id="MF_00316">
    <property type="entry name" value="MobA"/>
    <property type="match status" value="1"/>
</dbReference>
<feature type="domain" description="MobA-like NTP transferase" evidence="9">
    <location>
        <begin position="6"/>
        <end position="149"/>
    </location>
</feature>
<dbReference type="InterPro" id="IPR029044">
    <property type="entry name" value="Nucleotide-diphossugar_trans"/>
</dbReference>
<feature type="binding site" evidence="8">
    <location>
        <position position="21"/>
    </location>
    <ligand>
        <name>GTP</name>
        <dbReference type="ChEBI" id="CHEBI:37565"/>
    </ligand>
</feature>
<evidence type="ECO:0000259" key="9">
    <source>
        <dbReference type="Pfam" id="PF12804"/>
    </source>
</evidence>
<accession>A0AAE3H8Q7</accession>
<evidence type="ECO:0000256" key="4">
    <source>
        <dbReference type="ARBA" id="ARBA00022741"/>
    </source>
</evidence>
<keyword evidence="2 8" id="KW-0808">Transferase</keyword>
<evidence type="ECO:0000256" key="8">
    <source>
        <dbReference type="HAMAP-Rule" id="MF_00316"/>
    </source>
</evidence>
<keyword evidence="11" id="KW-1185">Reference proteome</keyword>
<keyword evidence="3 8" id="KW-0479">Metal-binding</keyword>
<feature type="binding site" evidence="8">
    <location>
        <position position="100"/>
    </location>
    <ligand>
        <name>GTP</name>
        <dbReference type="ChEBI" id="CHEBI:37565"/>
    </ligand>
</feature>
<keyword evidence="7 8" id="KW-0501">Molybdenum cofactor biosynthesis</keyword>
<comment type="caution">
    <text evidence="10">The sequence shown here is derived from an EMBL/GenBank/DDBJ whole genome shotgun (WGS) entry which is preliminary data.</text>
</comment>
<keyword evidence="6 8" id="KW-0342">GTP-binding</keyword>
<dbReference type="EMBL" id="JTEO01000002">
    <property type="protein sequence ID" value="MCQ6962237.1"/>
    <property type="molecule type" value="Genomic_DNA"/>
</dbReference>
<keyword evidence="5 8" id="KW-0460">Magnesium</keyword>
<dbReference type="RefSeq" id="WP_256622016.1">
    <property type="nucleotide sequence ID" value="NZ_JTEO01000002.1"/>
</dbReference>
<dbReference type="PANTHER" id="PTHR19136:SF81">
    <property type="entry name" value="MOLYBDENUM COFACTOR GUANYLYLTRANSFERASE"/>
    <property type="match status" value="1"/>
</dbReference>
<evidence type="ECO:0000256" key="1">
    <source>
        <dbReference type="ARBA" id="ARBA00022490"/>
    </source>
</evidence>
<dbReference type="GO" id="GO:0061603">
    <property type="term" value="F:molybdenum cofactor guanylyltransferase activity"/>
    <property type="evidence" value="ECO:0007669"/>
    <property type="project" value="UniProtKB-EC"/>
</dbReference>
<dbReference type="EC" id="2.7.7.77" evidence="8"/>
<comment type="similarity">
    <text evidence="8">Belongs to the MobA family.</text>
</comment>
<dbReference type="Gene3D" id="3.90.550.10">
    <property type="entry name" value="Spore Coat Polysaccharide Biosynthesis Protein SpsA, Chain A"/>
    <property type="match status" value="1"/>
</dbReference>
<dbReference type="InterPro" id="IPR013482">
    <property type="entry name" value="Molybde_CF_guanTrfase"/>
</dbReference>
<comment type="function">
    <text evidence="8">Transfers a GMP moiety from GTP to Mo-molybdopterin (Mo-MPT) cofactor (Moco or molybdenum cofactor) to form Mo-molybdopterin guanine dinucleotide (Mo-MGD) cofactor.</text>
</comment>
<protein>
    <recommendedName>
        <fullName evidence="8">Probable molybdenum cofactor guanylyltransferase</fullName>
        <shortName evidence="8">MoCo guanylyltransferase</shortName>
        <ecNumber evidence="8">2.7.7.77</ecNumber>
    </recommendedName>
    <alternativeName>
        <fullName evidence="8">GTP:molybdopterin guanylyltransferase</fullName>
    </alternativeName>
    <alternativeName>
        <fullName evidence="8">Mo-MPT guanylyltransferase</fullName>
    </alternativeName>
    <alternativeName>
        <fullName evidence="8">Molybdopterin guanylyltransferase</fullName>
    </alternativeName>
    <alternativeName>
        <fullName evidence="8">Molybdopterin-guanine dinucleotide synthase</fullName>
        <shortName evidence="8">MGD synthase</shortName>
    </alternativeName>
</protein>
<dbReference type="Pfam" id="PF12804">
    <property type="entry name" value="NTP_transf_3"/>
    <property type="match status" value="1"/>
</dbReference>
<evidence type="ECO:0000256" key="5">
    <source>
        <dbReference type="ARBA" id="ARBA00022842"/>
    </source>
</evidence>
<dbReference type="GO" id="GO:0005525">
    <property type="term" value="F:GTP binding"/>
    <property type="evidence" value="ECO:0007669"/>
    <property type="project" value="UniProtKB-UniRule"/>
</dbReference>
<comment type="subcellular location">
    <subcellularLocation>
        <location evidence="8">Cytoplasm</location>
    </subcellularLocation>
</comment>
<name>A0AAE3H8Q7_9EURY</name>
<gene>
    <name evidence="8" type="primary">mobA</name>
    <name evidence="10" type="ORF">PV02_03690</name>
</gene>
<evidence type="ECO:0000313" key="10">
    <source>
        <dbReference type="EMBL" id="MCQ6962237.1"/>
    </source>
</evidence>
<dbReference type="SUPFAM" id="SSF53448">
    <property type="entry name" value="Nucleotide-diphospho-sugar transferases"/>
    <property type="match status" value="1"/>
</dbReference>
<dbReference type="GO" id="GO:0005737">
    <property type="term" value="C:cytoplasm"/>
    <property type="evidence" value="ECO:0007669"/>
    <property type="project" value="UniProtKB-SubCell"/>
</dbReference>
<evidence type="ECO:0000256" key="2">
    <source>
        <dbReference type="ARBA" id="ARBA00022679"/>
    </source>
</evidence>
<evidence type="ECO:0000313" key="11">
    <source>
        <dbReference type="Proteomes" id="UP001206983"/>
    </source>
</evidence>
<comment type="domain">
    <text evidence="8">The N-terminal domain determines nucleotide recognition and specific binding, while the C-terminal domain determines the specific binding to the target protein.</text>
</comment>
<feature type="binding site" evidence="8">
    <location>
        <position position="100"/>
    </location>
    <ligand>
        <name>Mg(2+)</name>
        <dbReference type="ChEBI" id="CHEBI:18420"/>
    </ligand>
</feature>
<dbReference type="AlphaFoldDB" id="A0AAE3H8Q7"/>
<dbReference type="InterPro" id="IPR025877">
    <property type="entry name" value="MobA-like_NTP_Trfase"/>
</dbReference>
<comment type="cofactor">
    <cofactor evidence="8">
        <name>Mg(2+)</name>
        <dbReference type="ChEBI" id="CHEBI:18420"/>
    </cofactor>
</comment>
<evidence type="ECO:0000256" key="3">
    <source>
        <dbReference type="ARBA" id="ARBA00022723"/>
    </source>
</evidence>
<dbReference type="PANTHER" id="PTHR19136">
    <property type="entry name" value="MOLYBDENUM COFACTOR GUANYLYLTRANSFERASE"/>
    <property type="match status" value="1"/>
</dbReference>
<proteinExistence type="inferred from homology"/>
<comment type="caution">
    <text evidence="8">Lacks conserved residue(s) required for the propagation of feature annotation.</text>
</comment>
<evidence type="ECO:0000256" key="6">
    <source>
        <dbReference type="ARBA" id="ARBA00023134"/>
    </source>
</evidence>
<dbReference type="CDD" id="cd02503">
    <property type="entry name" value="MobA"/>
    <property type="match status" value="1"/>
</dbReference>
<dbReference type="Proteomes" id="UP001206983">
    <property type="component" value="Unassembled WGS sequence"/>
</dbReference>
<comment type="catalytic activity">
    <reaction evidence="8">
        <text>Mo-molybdopterin + GTP + H(+) = Mo-molybdopterin guanine dinucleotide + diphosphate</text>
        <dbReference type="Rhea" id="RHEA:34243"/>
        <dbReference type="ChEBI" id="CHEBI:15378"/>
        <dbReference type="ChEBI" id="CHEBI:33019"/>
        <dbReference type="ChEBI" id="CHEBI:37565"/>
        <dbReference type="ChEBI" id="CHEBI:71302"/>
        <dbReference type="ChEBI" id="CHEBI:71310"/>
        <dbReference type="EC" id="2.7.7.77"/>
    </reaction>
</comment>